<name>A0A089QHI0_9LACO</name>
<feature type="site" description="Raises pKa of active site His" evidence="4">
    <location>
        <position position="148"/>
    </location>
</feature>
<dbReference type="PANTHER" id="PTHR43369">
    <property type="entry name" value="PHOSPHORIBOSYLGLYCINAMIDE FORMYLTRANSFERASE"/>
    <property type="match status" value="1"/>
</dbReference>
<feature type="binding site" evidence="4">
    <location>
        <begin position="89"/>
        <end position="92"/>
    </location>
    <ligand>
        <name>(6R)-10-formyltetrahydrofolate</name>
        <dbReference type="ChEBI" id="CHEBI:195366"/>
    </ligand>
</feature>
<dbReference type="InterPro" id="IPR002376">
    <property type="entry name" value="Formyl_transf_N"/>
</dbReference>
<evidence type="ECO:0000256" key="1">
    <source>
        <dbReference type="ARBA" id="ARBA00005054"/>
    </source>
</evidence>
<reference evidence="6 10" key="1">
    <citation type="journal article" date="2014" name="BMC Genomics">
        <title>Unusual genome complexity in Lactobacillus salivarius JCM1046.</title>
        <authorList>
            <person name="Raftis E.J."/>
            <person name="Forde B.M."/>
            <person name="Claesson M.J."/>
            <person name="O'Toole P.W."/>
        </authorList>
    </citation>
    <scope>NUCLEOTIDE SEQUENCE [LARGE SCALE GENOMIC DNA]</scope>
    <source>
        <strain evidence="6 10">JCM1046</strain>
    </source>
</reference>
<protein>
    <recommendedName>
        <fullName evidence="4">Phosphoribosylglycinamide formyltransferase</fullName>
        <ecNumber evidence="4">2.1.2.2</ecNumber>
    </recommendedName>
    <alternativeName>
        <fullName evidence="4">5'-phosphoribosylglycinamide transformylase</fullName>
    </alternativeName>
    <alternativeName>
        <fullName evidence="4">GAR transformylase</fullName>
        <shortName evidence="4">GART</shortName>
    </alternativeName>
</protein>
<dbReference type="PANTHER" id="PTHR43369:SF2">
    <property type="entry name" value="PHOSPHORIBOSYLGLYCINAMIDE FORMYLTRANSFERASE"/>
    <property type="match status" value="1"/>
</dbReference>
<dbReference type="GO" id="GO:0004644">
    <property type="term" value="F:phosphoribosylglycinamide formyltransferase activity"/>
    <property type="evidence" value="ECO:0007669"/>
    <property type="project" value="UniProtKB-UniRule"/>
</dbReference>
<dbReference type="AlphaFoldDB" id="A0A089QHI0"/>
<dbReference type="EMBL" id="CP007646">
    <property type="protein sequence ID" value="AIR10411.1"/>
    <property type="molecule type" value="Genomic_DNA"/>
</dbReference>
<evidence type="ECO:0000259" key="5">
    <source>
        <dbReference type="Pfam" id="PF00551"/>
    </source>
</evidence>
<dbReference type="CDD" id="cd08645">
    <property type="entry name" value="FMT_core_GART"/>
    <property type="match status" value="1"/>
</dbReference>
<evidence type="ECO:0000313" key="12">
    <source>
        <dbReference type="Proteomes" id="UP000244552"/>
    </source>
</evidence>
<dbReference type="Proteomes" id="UP000029488">
    <property type="component" value="Chromosome"/>
</dbReference>
<reference evidence="8 12" key="3">
    <citation type="journal article" date="2018" name="Genome Announc.">
        <title>Fifty-Six Draft Genome Sequences of 10 Lactobacillus Species from 22 Commercial Dietary Supplements.</title>
        <authorList>
            <person name="Gangiredla J."/>
            <person name="Barnaba T.J."/>
            <person name="Mammel M.K."/>
            <person name="Lacher D.W."/>
            <person name="Elkins C.A."/>
            <person name="Lampel K.A."/>
            <person name="Whitehouse C.A."/>
            <person name="Tartera C."/>
        </authorList>
    </citation>
    <scope>NUCLEOTIDE SEQUENCE [LARGE SCALE GENOMIC DNA]</scope>
    <source>
        <strain evidence="8 12">DS11_12</strain>
    </source>
</reference>
<keyword evidence="2 4" id="KW-0808">Transferase</keyword>
<dbReference type="GO" id="GO:0006189">
    <property type="term" value="P:'de novo' IMP biosynthetic process"/>
    <property type="evidence" value="ECO:0007669"/>
    <property type="project" value="UniProtKB-UniRule"/>
</dbReference>
<organism evidence="6 10">
    <name type="scientific">Ligilactobacillus salivarius</name>
    <dbReference type="NCBI Taxonomy" id="1624"/>
    <lineage>
        <taxon>Bacteria</taxon>
        <taxon>Bacillati</taxon>
        <taxon>Bacillota</taxon>
        <taxon>Bacilli</taxon>
        <taxon>Lactobacillales</taxon>
        <taxon>Lactobacillaceae</taxon>
        <taxon>Ligilactobacillus</taxon>
    </lineage>
</organism>
<comment type="similarity">
    <text evidence="4">Belongs to the GART family.</text>
</comment>
<feature type="active site" description="Proton donor" evidence="4">
    <location>
        <position position="108"/>
    </location>
</feature>
<evidence type="ECO:0000313" key="7">
    <source>
        <dbReference type="EMBL" id="OQR25568.1"/>
    </source>
</evidence>
<comment type="catalytic activity">
    <reaction evidence="4">
        <text>N(1)-(5-phospho-beta-D-ribosyl)glycinamide + (6R)-10-formyltetrahydrofolate = N(2)-formyl-N(1)-(5-phospho-beta-D-ribosyl)glycinamide + (6S)-5,6,7,8-tetrahydrofolate + H(+)</text>
        <dbReference type="Rhea" id="RHEA:15053"/>
        <dbReference type="ChEBI" id="CHEBI:15378"/>
        <dbReference type="ChEBI" id="CHEBI:57453"/>
        <dbReference type="ChEBI" id="CHEBI:143788"/>
        <dbReference type="ChEBI" id="CHEBI:147286"/>
        <dbReference type="ChEBI" id="CHEBI:195366"/>
        <dbReference type="EC" id="2.1.2.2"/>
    </reaction>
</comment>
<dbReference type="KEGG" id="lsj:LSJ_0719"/>
<dbReference type="GO" id="GO:0005829">
    <property type="term" value="C:cytosol"/>
    <property type="evidence" value="ECO:0007669"/>
    <property type="project" value="TreeGrafter"/>
</dbReference>
<dbReference type="SUPFAM" id="SSF53328">
    <property type="entry name" value="Formyltransferase"/>
    <property type="match status" value="1"/>
</dbReference>
<dbReference type="UniPathway" id="UPA00074">
    <property type="reaction ID" value="UER00126"/>
</dbReference>
<evidence type="ECO:0000313" key="8">
    <source>
        <dbReference type="EMBL" id="PTR98828.1"/>
    </source>
</evidence>
<comment type="function">
    <text evidence="4">Catalyzes the transfer of a formyl group from 10-formyltetrahydrofolate to 5-phospho-ribosyl-glycinamide (GAR), producing 5-phospho-ribosyl-N-formylglycinamide (FGAR) and tetrahydrofolate.</text>
</comment>
<evidence type="ECO:0000313" key="10">
    <source>
        <dbReference type="Proteomes" id="UP000029488"/>
    </source>
</evidence>
<evidence type="ECO:0000256" key="2">
    <source>
        <dbReference type="ARBA" id="ARBA00022679"/>
    </source>
</evidence>
<evidence type="ECO:0000256" key="3">
    <source>
        <dbReference type="ARBA" id="ARBA00022755"/>
    </source>
</evidence>
<dbReference type="EMBL" id="CP123971">
    <property type="protein sequence ID" value="WII29274.1"/>
    <property type="molecule type" value="Genomic_DNA"/>
</dbReference>
<dbReference type="Pfam" id="PF00551">
    <property type="entry name" value="Formyl_trans_N"/>
    <property type="match status" value="1"/>
</dbReference>
<evidence type="ECO:0000256" key="4">
    <source>
        <dbReference type="HAMAP-Rule" id="MF_01930"/>
    </source>
</evidence>
<dbReference type="Proteomes" id="UP000192353">
    <property type="component" value="Unassembled WGS sequence"/>
</dbReference>
<dbReference type="RefSeq" id="WP_003700046.1">
    <property type="nucleotide sequence ID" value="NZ_CABMGV010000001.1"/>
</dbReference>
<dbReference type="EMBL" id="QAGV01000001">
    <property type="protein sequence ID" value="PTR98828.1"/>
    <property type="molecule type" value="Genomic_DNA"/>
</dbReference>
<dbReference type="EMBL" id="NBEY01000032">
    <property type="protein sequence ID" value="OQR25568.1"/>
    <property type="molecule type" value="Genomic_DNA"/>
</dbReference>
<proteinExistence type="inferred from homology"/>
<dbReference type="HAMAP" id="MF_01930">
    <property type="entry name" value="PurN"/>
    <property type="match status" value="1"/>
</dbReference>
<evidence type="ECO:0000313" key="11">
    <source>
        <dbReference type="Proteomes" id="UP000192353"/>
    </source>
</evidence>
<dbReference type="InterPro" id="IPR004607">
    <property type="entry name" value="GART"/>
</dbReference>
<feature type="binding site" evidence="4">
    <location>
        <begin position="11"/>
        <end position="13"/>
    </location>
    <ligand>
        <name>N(1)-(5-phospho-beta-D-ribosyl)glycinamide</name>
        <dbReference type="ChEBI" id="CHEBI:143788"/>
    </ligand>
</feature>
<feature type="binding site" evidence="4">
    <location>
        <position position="106"/>
    </location>
    <ligand>
        <name>(6R)-10-formyltetrahydrofolate</name>
        <dbReference type="ChEBI" id="CHEBI:195366"/>
    </ligand>
</feature>
<dbReference type="Proteomes" id="UP001231316">
    <property type="component" value="Chromosome"/>
</dbReference>
<dbReference type="NCBIfam" id="TIGR00639">
    <property type="entry name" value="PurN"/>
    <property type="match status" value="1"/>
</dbReference>
<feature type="binding site" evidence="4">
    <location>
        <position position="64"/>
    </location>
    <ligand>
        <name>(6R)-10-formyltetrahydrofolate</name>
        <dbReference type="ChEBI" id="CHEBI:195366"/>
    </ligand>
</feature>
<keyword evidence="3 4" id="KW-0658">Purine biosynthesis</keyword>
<sequence>MRVAIFASGNGTNFEVLADKFAKKEITGNLVLLFCDHPNAPVIKRAEKFNIPYETFTVKECGNKLDYEKRIVEVLKAHQIDFIALAGYMRIIGKPILDEYEGSIINLHPAYLPEYQGLHAIERAFADHKEHNKNQTGVTLHYIDSGLDSGPVIYQEHVPIYQDDTCETLEERIHECEHRIYPKVLNEVLLSKSNN</sequence>
<feature type="domain" description="Formyl transferase N-terminal" evidence="5">
    <location>
        <begin position="1"/>
        <end position="185"/>
    </location>
</feature>
<reference evidence="7 11" key="2">
    <citation type="submission" date="2017-03" db="EMBL/GenBank/DDBJ databases">
        <title>Phylogenomics and comparative genomics of Lactobacillus salivarius, a mammalian gut commensal.</title>
        <authorList>
            <person name="Harris H.M."/>
        </authorList>
    </citation>
    <scope>NUCLEOTIDE SEQUENCE [LARGE SCALE GENOMIC DNA]</scope>
    <source>
        <strain evidence="7 11">AH4231</strain>
    </source>
</reference>
<evidence type="ECO:0000313" key="9">
    <source>
        <dbReference type="EMBL" id="WII29274.1"/>
    </source>
</evidence>
<evidence type="ECO:0000313" key="6">
    <source>
        <dbReference type="EMBL" id="AIR10411.1"/>
    </source>
</evidence>
<dbReference type="EC" id="2.1.2.2" evidence="4"/>
<gene>
    <name evidence="4 6" type="primary">purN</name>
    <name evidence="7" type="ORF">B6U37_03520</name>
    <name evidence="8" type="ORF">DBP89_01495</name>
    <name evidence="6" type="ORF">LSJ_0719</name>
    <name evidence="9" type="ORF">QFE45_03990</name>
</gene>
<accession>A0A089QHI0</accession>
<dbReference type="InterPro" id="IPR036477">
    <property type="entry name" value="Formyl_transf_N_sf"/>
</dbReference>
<dbReference type="Proteomes" id="UP000244552">
    <property type="component" value="Unassembled WGS sequence"/>
</dbReference>
<dbReference type="Gene3D" id="3.40.50.170">
    <property type="entry name" value="Formyl transferase, N-terminal domain"/>
    <property type="match status" value="1"/>
</dbReference>
<comment type="pathway">
    <text evidence="1 4">Purine metabolism; IMP biosynthesis via de novo pathway; N(2)-formyl-N(1)-(5-phospho-D-ribosyl)glycinamide from N(1)-(5-phospho-D-ribosyl)glycinamide (10-formyl THF route): step 1/1.</text>
</comment>
<reference evidence="9" key="4">
    <citation type="submission" date="2023-04" db="EMBL/GenBank/DDBJ databases">
        <title>Four porcine-derived lactic acid bacteria strains analyses and their evaluation as potential probiotics based on genomics.</title>
        <authorList>
            <person name="Niu D."/>
        </authorList>
    </citation>
    <scope>NUCLEOTIDE SEQUENCE</scope>
    <source>
        <strain evidence="9">ZSA5</strain>
    </source>
</reference>